<keyword evidence="3" id="KW-0677">Repeat</keyword>
<evidence type="ECO:0000256" key="4">
    <source>
        <dbReference type="ARBA" id="ARBA00022741"/>
    </source>
</evidence>
<dbReference type="Pfam" id="PF00931">
    <property type="entry name" value="NB-ARC"/>
    <property type="match status" value="1"/>
</dbReference>
<dbReference type="InterPro" id="IPR027417">
    <property type="entry name" value="P-loop_NTPase"/>
</dbReference>
<comment type="similarity">
    <text evidence="1">Belongs to the disease resistance NB-LRR family.</text>
</comment>
<dbReference type="InterPro" id="IPR042197">
    <property type="entry name" value="Apaf_helical"/>
</dbReference>
<sequence>MGISFSIPCDPCVNKVFHWLDEKVACTHNLEKNLVALETTIEELKAKRDDFSRRVAREEDRGQQGLAEIKVWLSRVETIENKVSGLFADRDVELQRLCLCGFCSKSFLSSYRYGKTVFLTLREVEKLKSVVFPVIADQAQTPEVQERQLPQTIVGQDTMLDTAWKHLKENGVGLMGLYGMGGVGKTAILKQINNKFSEERCGFDFVIWVVASKELHIERIQDEVAEKIGLGGEEWKQKKESQKADAIYNFLRKKRFVLFLDDIWEKVDLTEIGVPFPTTKNGCKVAFTTRSQDVCAHMGVKDPMEVQCLGETEAFDLFQKKVGKTILGSDPEILDLARKVAKKCSGLPLALNVIGETMSCKRTVQEWRHAIDVLSSYAAQFSGMEDKILPLLTYSYDNLKEERYKSCLLYCALFPEDDRIPKEKLINYWICEGIIDGSGGIEKATNKGYEIIGSLVRASLLMNEGVDKWDKREIVCMHDVIREMALWIASDFIVHAGVGLDKMPKVKNLNVVRRMSLMMNNIPHLAGNPECLELTTLLLQHTNLANISSEFFKSMPKLVVLDLSENQELSILPAEISELVSLQYLNLSRTGIRHLPMKEMKKLKELIHLDLEYTTKLASIAGISSLHSLRVLKLFMSRRLDPDTMKELKTLEHLQVLTLEIDCPFVLEEYLSSQRLTSSTLSLRILDINMKSSGIVLPETMQKLSRFFIRYSSISEIKIVSPLHNLKNLSKVNIYNCTGPKELTFLMFAVNLKDLSVASANQLEDIIKKEKACESEESRIVPFQKLVKLELHHLPKLKSIYWSPLPLSCLNDVYVTKCPNLKKLPLDSQSCMHGENRLVIISTGKEWIEGVEWEDKATKTRFLSSCKQI</sequence>
<evidence type="ECO:0000256" key="2">
    <source>
        <dbReference type="ARBA" id="ARBA00022614"/>
    </source>
</evidence>
<dbReference type="FunFam" id="3.40.50.300:FF:001091">
    <property type="entry name" value="Probable disease resistance protein At1g61300"/>
    <property type="match status" value="1"/>
</dbReference>
<keyword evidence="2" id="KW-0433">Leucine-rich repeat</keyword>
<feature type="domain" description="NB-ARC" evidence="8">
    <location>
        <begin position="157"/>
        <end position="324"/>
    </location>
</feature>
<evidence type="ECO:0000259" key="10">
    <source>
        <dbReference type="Pfam" id="PF23559"/>
    </source>
</evidence>
<dbReference type="GO" id="GO:0006952">
    <property type="term" value="P:defense response"/>
    <property type="evidence" value="ECO:0007669"/>
    <property type="project" value="UniProtKB-KW"/>
</dbReference>
<feature type="coiled-coil region" evidence="7">
    <location>
        <begin position="27"/>
        <end position="61"/>
    </location>
</feature>
<evidence type="ECO:0000256" key="1">
    <source>
        <dbReference type="ARBA" id="ARBA00008894"/>
    </source>
</evidence>
<evidence type="ECO:0000313" key="12">
    <source>
        <dbReference type="EMBL" id="KFK40579.1"/>
    </source>
</evidence>
<evidence type="ECO:0000256" key="3">
    <source>
        <dbReference type="ARBA" id="ARBA00022737"/>
    </source>
</evidence>
<dbReference type="InterPro" id="IPR002182">
    <property type="entry name" value="NB-ARC"/>
</dbReference>
<dbReference type="Gene3D" id="3.80.10.10">
    <property type="entry name" value="Ribonuclease Inhibitor"/>
    <property type="match status" value="1"/>
</dbReference>
<evidence type="ECO:0000256" key="6">
    <source>
        <dbReference type="ARBA" id="ARBA00022840"/>
    </source>
</evidence>
<feature type="domain" description="Disease resistance protein winged helix" evidence="10">
    <location>
        <begin position="413"/>
        <end position="485"/>
    </location>
</feature>
<dbReference type="Gene3D" id="1.10.10.10">
    <property type="entry name" value="Winged helix-like DNA-binding domain superfamily/Winged helix DNA-binding domain"/>
    <property type="match status" value="1"/>
</dbReference>
<dbReference type="GO" id="GO:0043531">
    <property type="term" value="F:ADP binding"/>
    <property type="evidence" value="ECO:0007669"/>
    <property type="project" value="InterPro"/>
</dbReference>
<dbReference type="OrthoDB" id="664960at2759"/>
<evidence type="ECO:0000259" key="8">
    <source>
        <dbReference type="Pfam" id="PF00931"/>
    </source>
</evidence>
<dbReference type="Pfam" id="PF23247">
    <property type="entry name" value="LRR_RPS2"/>
    <property type="match status" value="1"/>
</dbReference>
<keyword evidence="5" id="KW-0611">Plant defense</keyword>
<dbReference type="Proteomes" id="UP000029120">
    <property type="component" value="Chromosome 2"/>
</dbReference>
<evidence type="ECO:0000259" key="11">
    <source>
        <dbReference type="Pfam" id="PF23598"/>
    </source>
</evidence>
<dbReference type="Pfam" id="PF23559">
    <property type="entry name" value="WHD_DRP"/>
    <property type="match status" value="1"/>
</dbReference>
<dbReference type="GO" id="GO:0005524">
    <property type="term" value="F:ATP binding"/>
    <property type="evidence" value="ECO:0007669"/>
    <property type="project" value="UniProtKB-KW"/>
</dbReference>
<evidence type="ECO:0000256" key="5">
    <source>
        <dbReference type="ARBA" id="ARBA00022821"/>
    </source>
</evidence>
<feature type="domain" description="Disease resistance R13L4/SHOC-2-like LRR" evidence="11">
    <location>
        <begin position="519"/>
        <end position="661"/>
    </location>
</feature>
<keyword evidence="6" id="KW-0067">ATP-binding</keyword>
<reference evidence="13" key="1">
    <citation type="journal article" date="2015" name="Nat. Plants">
        <title>Genome expansion of Arabis alpina linked with retrotransposition and reduced symmetric DNA methylation.</title>
        <authorList>
            <person name="Willing E.M."/>
            <person name="Rawat V."/>
            <person name="Mandakova T."/>
            <person name="Maumus F."/>
            <person name="James G.V."/>
            <person name="Nordstroem K.J."/>
            <person name="Becker C."/>
            <person name="Warthmann N."/>
            <person name="Chica C."/>
            <person name="Szarzynska B."/>
            <person name="Zytnicki M."/>
            <person name="Albani M.C."/>
            <person name="Kiefer C."/>
            <person name="Bergonzi S."/>
            <person name="Castaings L."/>
            <person name="Mateos J.L."/>
            <person name="Berns M.C."/>
            <person name="Bujdoso N."/>
            <person name="Piofczyk T."/>
            <person name="de Lorenzo L."/>
            <person name="Barrero-Sicilia C."/>
            <person name="Mateos I."/>
            <person name="Piednoel M."/>
            <person name="Hagmann J."/>
            <person name="Chen-Min-Tao R."/>
            <person name="Iglesias-Fernandez R."/>
            <person name="Schuster S.C."/>
            <person name="Alonso-Blanco C."/>
            <person name="Roudier F."/>
            <person name="Carbonero P."/>
            <person name="Paz-Ares J."/>
            <person name="Davis S.J."/>
            <person name="Pecinka A."/>
            <person name="Quesneville H."/>
            <person name="Colot V."/>
            <person name="Lysak M.A."/>
            <person name="Weigel D."/>
            <person name="Coupland G."/>
            <person name="Schneeberger K."/>
        </authorList>
    </citation>
    <scope>NUCLEOTIDE SEQUENCE [LARGE SCALE GENOMIC DNA]</scope>
    <source>
        <strain evidence="13">cv. Pajares</strain>
    </source>
</reference>
<keyword evidence="13" id="KW-1185">Reference proteome</keyword>
<dbReference type="EMBL" id="CM002870">
    <property type="protein sequence ID" value="KFK40579.1"/>
    <property type="molecule type" value="Genomic_DNA"/>
</dbReference>
<protein>
    <submittedName>
        <fullName evidence="12">Uncharacterized protein</fullName>
    </submittedName>
</protein>
<dbReference type="PANTHER" id="PTHR33463">
    <property type="entry name" value="NB-ARC DOMAIN-CONTAINING PROTEIN-RELATED"/>
    <property type="match status" value="1"/>
</dbReference>
<evidence type="ECO:0000256" key="7">
    <source>
        <dbReference type="SAM" id="Coils"/>
    </source>
</evidence>
<dbReference type="InterPro" id="IPR055414">
    <property type="entry name" value="LRR_R13L4/SHOC2-like"/>
</dbReference>
<dbReference type="InterPro" id="IPR058922">
    <property type="entry name" value="WHD_DRP"/>
</dbReference>
<organism evidence="12 13">
    <name type="scientific">Arabis alpina</name>
    <name type="common">Alpine rock-cress</name>
    <dbReference type="NCBI Taxonomy" id="50452"/>
    <lineage>
        <taxon>Eukaryota</taxon>
        <taxon>Viridiplantae</taxon>
        <taxon>Streptophyta</taxon>
        <taxon>Embryophyta</taxon>
        <taxon>Tracheophyta</taxon>
        <taxon>Spermatophyta</taxon>
        <taxon>Magnoliopsida</taxon>
        <taxon>eudicotyledons</taxon>
        <taxon>Gunneridae</taxon>
        <taxon>Pentapetalae</taxon>
        <taxon>rosids</taxon>
        <taxon>malvids</taxon>
        <taxon>Brassicales</taxon>
        <taxon>Brassicaceae</taxon>
        <taxon>Arabideae</taxon>
        <taxon>Arabis</taxon>
    </lineage>
</organism>
<dbReference type="PRINTS" id="PR00364">
    <property type="entry name" value="DISEASERSIST"/>
</dbReference>
<keyword evidence="7" id="KW-0175">Coiled coil</keyword>
<dbReference type="Pfam" id="PF23598">
    <property type="entry name" value="LRR_14"/>
    <property type="match status" value="1"/>
</dbReference>
<dbReference type="InterPro" id="IPR032675">
    <property type="entry name" value="LRR_dom_sf"/>
</dbReference>
<dbReference type="Gramene" id="KFK40579">
    <property type="protein sequence ID" value="KFK40579"/>
    <property type="gene ID" value="AALP_AA2G014600"/>
</dbReference>
<dbReference type="FunFam" id="1.10.8.430:FF:000003">
    <property type="entry name" value="Probable disease resistance protein At5g66910"/>
    <property type="match status" value="1"/>
</dbReference>
<dbReference type="FunFam" id="1.10.10.10:FF:000322">
    <property type="entry name" value="Probable disease resistance protein At1g63360"/>
    <property type="match status" value="1"/>
</dbReference>
<keyword evidence="4" id="KW-0547">Nucleotide-binding</keyword>
<proteinExistence type="inferred from homology"/>
<dbReference type="InterPro" id="IPR036388">
    <property type="entry name" value="WH-like_DNA-bd_sf"/>
</dbReference>
<name>A0A087HEM7_ARAAL</name>
<dbReference type="InterPro" id="IPR057135">
    <property type="entry name" value="At4g27190-like_LRR"/>
</dbReference>
<evidence type="ECO:0000259" key="9">
    <source>
        <dbReference type="Pfam" id="PF23247"/>
    </source>
</evidence>
<dbReference type="Gene3D" id="3.40.50.300">
    <property type="entry name" value="P-loop containing nucleotide triphosphate hydrolases"/>
    <property type="match status" value="1"/>
</dbReference>
<dbReference type="PANTHER" id="PTHR33463:SF210">
    <property type="entry name" value="NB-ARC DOMAIN-CONTAINING PROTEIN"/>
    <property type="match status" value="1"/>
</dbReference>
<dbReference type="OMA" id="MEIKCLE"/>
<dbReference type="Gene3D" id="1.10.8.430">
    <property type="entry name" value="Helical domain of apoptotic protease-activating factors"/>
    <property type="match status" value="1"/>
</dbReference>
<dbReference type="eggNOG" id="KOG4658">
    <property type="taxonomic scope" value="Eukaryota"/>
</dbReference>
<accession>A0A087HEM7</accession>
<dbReference type="SUPFAM" id="SSF52540">
    <property type="entry name" value="P-loop containing nucleoside triphosphate hydrolases"/>
    <property type="match status" value="1"/>
</dbReference>
<evidence type="ECO:0000313" key="13">
    <source>
        <dbReference type="Proteomes" id="UP000029120"/>
    </source>
</evidence>
<feature type="domain" description="Disease resistance protein At4g27190-like leucine-rich repeats" evidence="9">
    <location>
        <begin position="720"/>
        <end position="824"/>
    </location>
</feature>
<dbReference type="SUPFAM" id="SSF52058">
    <property type="entry name" value="L domain-like"/>
    <property type="match status" value="1"/>
</dbReference>
<dbReference type="AlphaFoldDB" id="A0A087HEM7"/>
<gene>
    <name evidence="12" type="ordered locus">AALP_Aa2g014600</name>
</gene>
<dbReference type="InterPro" id="IPR050905">
    <property type="entry name" value="Plant_NBS-LRR"/>
</dbReference>